<organism evidence="6 7">
    <name type="scientific">Dulcicalothrix desertica PCC 7102</name>
    <dbReference type="NCBI Taxonomy" id="232991"/>
    <lineage>
        <taxon>Bacteria</taxon>
        <taxon>Bacillati</taxon>
        <taxon>Cyanobacteriota</taxon>
        <taxon>Cyanophyceae</taxon>
        <taxon>Nostocales</taxon>
        <taxon>Calotrichaceae</taxon>
        <taxon>Dulcicalothrix</taxon>
    </lineage>
</organism>
<dbReference type="InterPro" id="IPR020904">
    <property type="entry name" value="Sc_DH/Rdtase_CS"/>
</dbReference>
<reference evidence="6" key="2">
    <citation type="journal article" date="2019" name="Genome Biol. Evol.">
        <title>Day and night: Metabolic profiles and evolutionary relationships of six axenic non-marine cyanobacteria.</title>
        <authorList>
            <person name="Will S.E."/>
            <person name="Henke P."/>
            <person name="Boedeker C."/>
            <person name="Huang S."/>
            <person name="Brinkmann H."/>
            <person name="Rohde M."/>
            <person name="Jarek M."/>
            <person name="Friedl T."/>
            <person name="Seufert S."/>
            <person name="Schumacher M."/>
            <person name="Overmann J."/>
            <person name="Neumann-Schaal M."/>
            <person name="Petersen J."/>
        </authorList>
    </citation>
    <scope>NUCLEOTIDE SEQUENCE [LARGE SCALE GENOMIC DNA]</scope>
    <source>
        <strain evidence="6">PCC 7102</strain>
    </source>
</reference>
<proteinExistence type="inferred from homology"/>
<dbReference type="PANTHER" id="PTHR42760:SF133">
    <property type="entry name" value="3-OXOACYL-[ACYL-CARRIER-PROTEIN] REDUCTASE"/>
    <property type="match status" value="1"/>
</dbReference>
<dbReference type="FunFam" id="3.40.50.720:FF:000084">
    <property type="entry name" value="Short-chain dehydrogenase reductase"/>
    <property type="match status" value="1"/>
</dbReference>
<dbReference type="SMART" id="SM00822">
    <property type="entry name" value="PKS_KR"/>
    <property type="match status" value="1"/>
</dbReference>
<sequence>MMRQPFKSSGFSNLRRKLLFGGTTALGAMAVTGNKASGQPSTQPDPIVAEKPANQISQSPGRLAGKVALITGAARGIGRACAVLMAQQGADIIACDIAQQIKSVPYPLSKMQDLQETARLVQATGRRCLALQADVRSREQVQEVVERGIAAFGKIDILVANAGVLSFNSIEKATEEEWRDMLDINVMGVGNSIHAIVPHLLSRKSGRIIVIASDAGRRGIPGVAPYVATKWAVIGLVKSVAQELAKSNITVNAISPGLTKTGMSQNPATFRFFRPDLANPKVEDVIPAVTKINTENNELPIPWLEPEDIASGVLFLASDEGRYVTGAALDITAGKNSHYTA</sequence>
<dbReference type="PRINTS" id="PR00080">
    <property type="entry name" value="SDRFAMILY"/>
</dbReference>
<evidence type="ECO:0000256" key="2">
    <source>
        <dbReference type="ARBA" id="ARBA00023002"/>
    </source>
</evidence>
<reference evidence="6" key="1">
    <citation type="submission" date="2018-12" db="EMBL/GenBank/DDBJ databases">
        <authorList>
            <person name="Will S."/>
            <person name="Neumann-Schaal M."/>
            <person name="Henke P."/>
        </authorList>
    </citation>
    <scope>NUCLEOTIDE SEQUENCE</scope>
    <source>
        <strain evidence="6">PCC 7102</strain>
    </source>
</reference>
<dbReference type="SUPFAM" id="SSF51735">
    <property type="entry name" value="NAD(P)-binding Rossmann-fold domains"/>
    <property type="match status" value="1"/>
</dbReference>
<protein>
    <submittedName>
        <fullName evidence="6">Putative short chain dehydrogenase/reductase</fullName>
    </submittedName>
</protein>
<gene>
    <name evidence="6" type="ORF">DSM106972_073210</name>
</gene>
<comment type="caution">
    <text evidence="6">The sequence shown here is derived from an EMBL/GenBank/DDBJ whole genome shotgun (WGS) entry which is preliminary data.</text>
</comment>
<accession>A0A433V395</accession>
<dbReference type="Proteomes" id="UP000271624">
    <property type="component" value="Unassembled WGS sequence"/>
</dbReference>
<evidence type="ECO:0000313" key="7">
    <source>
        <dbReference type="Proteomes" id="UP000271624"/>
    </source>
</evidence>
<dbReference type="InterPro" id="IPR036291">
    <property type="entry name" value="NAD(P)-bd_dom_sf"/>
</dbReference>
<dbReference type="RefSeq" id="WP_201800838.1">
    <property type="nucleotide sequence ID" value="NZ_RSCL01000023.1"/>
</dbReference>
<keyword evidence="2" id="KW-0560">Oxidoreductase</keyword>
<dbReference type="AlphaFoldDB" id="A0A433V395"/>
<evidence type="ECO:0000256" key="1">
    <source>
        <dbReference type="ARBA" id="ARBA00006484"/>
    </source>
</evidence>
<evidence type="ECO:0000259" key="5">
    <source>
        <dbReference type="SMART" id="SM00822"/>
    </source>
</evidence>
<evidence type="ECO:0000256" key="4">
    <source>
        <dbReference type="RuleBase" id="RU000363"/>
    </source>
</evidence>
<dbReference type="PRINTS" id="PR00081">
    <property type="entry name" value="GDHRDH"/>
</dbReference>
<comment type="similarity">
    <text evidence="1 4">Belongs to the short-chain dehydrogenases/reductases (SDR) family.</text>
</comment>
<dbReference type="PANTHER" id="PTHR42760">
    <property type="entry name" value="SHORT-CHAIN DEHYDROGENASES/REDUCTASES FAMILY MEMBER"/>
    <property type="match status" value="1"/>
</dbReference>
<dbReference type="GO" id="GO:0016616">
    <property type="term" value="F:oxidoreductase activity, acting on the CH-OH group of donors, NAD or NADP as acceptor"/>
    <property type="evidence" value="ECO:0007669"/>
    <property type="project" value="UniProtKB-ARBA"/>
</dbReference>
<dbReference type="CDD" id="cd05233">
    <property type="entry name" value="SDR_c"/>
    <property type="match status" value="1"/>
</dbReference>
<evidence type="ECO:0000313" key="6">
    <source>
        <dbReference type="EMBL" id="RUT00550.1"/>
    </source>
</evidence>
<dbReference type="Pfam" id="PF00106">
    <property type="entry name" value="adh_short"/>
    <property type="match status" value="1"/>
</dbReference>
<keyword evidence="3" id="KW-0520">NAD</keyword>
<evidence type="ECO:0000256" key="3">
    <source>
        <dbReference type="ARBA" id="ARBA00023027"/>
    </source>
</evidence>
<dbReference type="InterPro" id="IPR023985">
    <property type="entry name" value="SDR_subfam_1"/>
</dbReference>
<name>A0A433V395_9CYAN</name>
<dbReference type="InterPro" id="IPR057326">
    <property type="entry name" value="KR_dom"/>
</dbReference>
<dbReference type="EMBL" id="RSCL01000023">
    <property type="protein sequence ID" value="RUT00550.1"/>
    <property type="molecule type" value="Genomic_DNA"/>
</dbReference>
<dbReference type="InterPro" id="IPR002347">
    <property type="entry name" value="SDR_fam"/>
</dbReference>
<dbReference type="PROSITE" id="PS00061">
    <property type="entry name" value="ADH_SHORT"/>
    <property type="match status" value="1"/>
</dbReference>
<feature type="domain" description="Ketoreductase" evidence="5">
    <location>
        <begin position="66"/>
        <end position="257"/>
    </location>
</feature>
<dbReference type="NCBIfam" id="TIGR03971">
    <property type="entry name" value="SDR_subfam_1"/>
    <property type="match status" value="1"/>
</dbReference>
<keyword evidence="7" id="KW-1185">Reference proteome</keyword>
<dbReference type="Gene3D" id="3.40.50.720">
    <property type="entry name" value="NAD(P)-binding Rossmann-like Domain"/>
    <property type="match status" value="1"/>
</dbReference>